<dbReference type="Proteomes" id="UP000652074">
    <property type="component" value="Unassembled WGS sequence"/>
</dbReference>
<proteinExistence type="inferred from homology"/>
<keyword evidence="10" id="KW-1185">Reference proteome</keyword>
<evidence type="ECO:0000313" key="10">
    <source>
        <dbReference type="Proteomes" id="UP000652074"/>
    </source>
</evidence>
<protein>
    <submittedName>
        <fullName evidence="9">Molybdopterin-dependent oxidoreductase</fullName>
    </submittedName>
</protein>
<feature type="domain" description="Molybdopterin dinucleotide-binding" evidence="8">
    <location>
        <begin position="811"/>
        <end position="867"/>
    </location>
</feature>
<dbReference type="SUPFAM" id="SSF53706">
    <property type="entry name" value="Formate dehydrogenase/DMSO reductase, domains 1-3"/>
    <property type="match status" value="1"/>
</dbReference>
<reference evidence="9 10" key="1">
    <citation type="submission" date="2019-12" db="EMBL/GenBank/DDBJ databases">
        <title>Comparative genomics gives insights into the taxonomy of the Azoarcus-Aromatoleum group and reveals separate origins of nif in the plant-associated Azoarcus and non-plant-associated Aromatoleum sub-groups.</title>
        <authorList>
            <person name="Lafos M."/>
            <person name="Maluk M."/>
            <person name="Batista M."/>
            <person name="Junghare M."/>
            <person name="Carmona M."/>
            <person name="Faoro H."/>
            <person name="Cruz L.M."/>
            <person name="Battistoni F."/>
            <person name="De Souza E."/>
            <person name="Pedrosa F."/>
            <person name="Chen W.-M."/>
            <person name="Poole P.S."/>
            <person name="Dixon R.A."/>
            <person name="James E.K."/>
        </authorList>
    </citation>
    <scope>NUCLEOTIDE SEQUENCE [LARGE SCALE GENOMIC DNA]</scope>
    <source>
        <strain evidence="9 10">ToN1</strain>
    </source>
</reference>
<name>A0ABX1MSY5_9RHOO</name>
<evidence type="ECO:0000259" key="8">
    <source>
        <dbReference type="Pfam" id="PF01568"/>
    </source>
</evidence>
<dbReference type="InterPro" id="IPR050612">
    <property type="entry name" value="Prok_Mopterin_Oxidored"/>
</dbReference>
<sequence length="919" mass="101585">MPTNANPQSVRKVPTYCYNCVAGPDFMNVKVVDGVATEIEPNFAAEDIHPARGRVCVKAYGLVQKTYNPHRVLQPMKRTNPKKGRNEDPGFVPISWDEALDMVSAKLTSVREKGLVDDSGLPRVAATFGHGGTPGMYMGSLPAFLAAWGAIDYSFGSGQGVKCVHSEHLYGEFWHRGFTVAADTPLARYVISIGSNVEASGGPCAVTRHAEARVRGYKRVQVEPHLSVTGACSAEWVPIRPKTDPAFMFALIHVLVCEQGLDKLDVAFLRDRSSSPYLVGPDGLYLRDAATGKPLLWDERSGRAVPFDTAGAVPAVAGRFRVEGAISIDADDARQQFDVAEGVTAYTKLVEHMAKYTPEWAAGICDVPADTIRRIANEYLESASIGETIEIEGQTLPLRPVAVTLGKSVNNGWGAFECCWARTLLATLVGALENPGGTLGTTVRLNRPHDNRLLSVKAGEDGFMAQYFNPTDKEHWVAKPTGRNIHRTLVPIVGNTAWSQALGPTQLAWMFQREVPEDWNMPMPTMPDVWFIYRTNPAISFWDTRTLVEEIAKFPFTVAFAYTLDETNWMADLLLPEATDLESLQMIKVGGTKFVEQFWEHRGVVLRQPAVEPQGDTRDFTWISTQLAKRTGLLEAYNNALNRGAGGGAPLKADGYDYSLDTAKEHGVEEIWDAVCRASSASLSEGREVHDLEWFKEHGFYTVPMSKVEWYLSPTLAQQGLRYEMPYQERLLRIGRELGNRLHEQKMHWWDEQLSEYMALPEWHDVPGRWAQQIKNAGGKPEDFPLWLLATKSMQYHTGGNASIALMREVAQNVRGHTGVIMNAKTAKSLGINDGDRIEVRSHIGATYGDAVLAQGVRPDTLVILGQFDHWATPVAKEFGMPSLNTIAPMSMELTDATGSGSDIVRVAVRKVEREEVAQ</sequence>
<dbReference type="Pfam" id="PF01568">
    <property type="entry name" value="Molydop_binding"/>
    <property type="match status" value="1"/>
</dbReference>
<dbReference type="InterPro" id="IPR006656">
    <property type="entry name" value="Mopterin_OxRdtase"/>
</dbReference>
<dbReference type="Gene3D" id="3.40.50.740">
    <property type="match status" value="2"/>
</dbReference>
<keyword evidence="2" id="KW-0408">Iron</keyword>
<gene>
    <name evidence="9" type="ORF">GPA26_07065</name>
</gene>
<evidence type="ECO:0000256" key="2">
    <source>
        <dbReference type="ARBA" id="ARBA00022485"/>
    </source>
</evidence>
<dbReference type="SUPFAM" id="SSF50692">
    <property type="entry name" value="ADC-like"/>
    <property type="match status" value="1"/>
</dbReference>
<keyword evidence="2" id="KW-0004">4Fe-4S</keyword>
<dbReference type="CDD" id="cd02760">
    <property type="entry name" value="MopB_Phenylacetyl-CoA-OR"/>
    <property type="match status" value="1"/>
</dbReference>
<evidence type="ECO:0000256" key="6">
    <source>
        <dbReference type="ARBA" id="ARBA00023002"/>
    </source>
</evidence>
<dbReference type="Pfam" id="PF00384">
    <property type="entry name" value="Molybdopterin"/>
    <property type="match status" value="1"/>
</dbReference>
<dbReference type="PANTHER" id="PTHR43742">
    <property type="entry name" value="TRIMETHYLAMINE-N-OXIDE REDUCTASE"/>
    <property type="match status" value="1"/>
</dbReference>
<evidence type="ECO:0000256" key="5">
    <source>
        <dbReference type="ARBA" id="ARBA00022729"/>
    </source>
</evidence>
<dbReference type="RefSeq" id="WP_169205671.1">
    <property type="nucleotide sequence ID" value="NZ_CP059560.1"/>
</dbReference>
<accession>A0ABX1MSY5</accession>
<keyword evidence="5" id="KW-0732">Signal</keyword>
<dbReference type="Gene3D" id="2.40.40.20">
    <property type="match status" value="1"/>
</dbReference>
<comment type="similarity">
    <text evidence="1">Belongs to the prokaryotic molybdopterin-containing oxidoreductase family.</text>
</comment>
<evidence type="ECO:0000256" key="4">
    <source>
        <dbReference type="ARBA" id="ARBA00022723"/>
    </source>
</evidence>
<dbReference type="CDD" id="cd02778">
    <property type="entry name" value="MopB_CT_Thiosulfate-R-like"/>
    <property type="match status" value="1"/>
</dbReference>
<dbReference type="EMBL" id="WTVR01000011">
    <property type="protein sequence ID" value="NMF88242.1"/>
    <property type="molecule type" value="Genomic_DNA"/>
</dbReference>
<evidence type="ECO:0000256" key="1">
    <source>
        <dbReference type="ARBA" id="ARBA00010312"/>
    </source>
</evidence>
<keyword evidence="6" id="KW-0560">Oxidoreductase</keyword>
<dbReference type="PANTHER" id="PTHR43742:SF9">
    <property type="entry name" value="TETRATHIONATE REDUCTASE SUBUNIT A"/>
    <property type="match status" value="1"/>
</dbReference>
<keyword evidence="2" id="KW-0411">Iron-sulfur</keyword>
<keyword evidence="4" id="KW-0479">Metal-binding</keyword>
<evidence type="ECO:0000259" key="7">
    <source>
        <dbReference type="Pfam" id="PF00384"/>
    </source>
</evidence>
<feature type="domain" description="Molybdopterin oxidoreductase" evidence="7">
    <location>
        <begin position="71"/>
        <end position="630"/>
    </location>
</feature>
<dbReference type="Gene3D" id="3.40.228.10">
    <property type="entry name" value="Dimethylsulfoxide Reductase, domain 2"/>
    <property type="match status" value="1"/>
</dbReference>
<dbReference type="InterPro" id="IPR009010">
    <property type="entry name" value="Asp_de-COase-like_dom_sf"/>
</dbReference>
<evidence type="ECO:0000256" key="3">
    <source>
        <dbReference type="ARBA" id="ARBA00022505"/>
    </source>
</evidence>
<evidence type="ECO:0000313" key="9">
    <source>
        <dbReference type="EMBL" id="NMF88242.1"/>
    </source>
</evidence>
<dbReference type="Gene3D" id="2.20.25.90">
    <property type="entry name" value="ADC-like domains"/>
    <property type="match status" value="1"/>
</dbReference>
<organism evidence="9 10">
    <name type="scientific">Aromatoleum petrolei</name>
    <dbReference type="NCBI Taxonomy" id="76116"/>
    <lineage>
        <taxon>Bacteria</taxon>
        <taxon>Pseudomonadati</taxon>
        <taxon>Pseudomonadota</taxon>
        <taxon>Betaproteobacteria</taxon>
        <taxon>Rhodocyclales</taxon>
        <taxon>Rhodocyclaceae</taxon>
        <taxon>Aromatoleum</taxon>
    </lineage>
</organism>
<dbReference type="InterPro" id="IPR041932">
    <property type="entry name" value="Phenylacetyl-CoA-OR_N"/>
</dbReference>
<comment type="caution">
    <text evidence="9">The sequence shown here is derived from an EMBL/GenBank/DDBJ whole genome shotgun (WGS) entry which is preliminary data.</text>
</comment>
<dbReference type="InterPro" id="IPR006657">
    <property type="entry name" value="MoPterin_dinucl-bd_dom"/>
</dbReference>
<keyword evidence="3" id="KW-0500">Molybdenum</keyword>